<dbReference type="SMART" id="SM00220">
    <property type="entry name" value="S_TKc"/>
    <property type="match status" value="1"/>
</dbReference>
<dbReference type="Gene3D" id="3.30.1360.200">
    <property type="match status" value="1"/>
</dbReference>
<keyword evidence="9" id="KW-1185">Reference proteome</keyword>
<dbReference type="Gene3D" id="1.10.510.10">
    <property type="entry name" value="Transferase(Phosphotransferase) domain 1"/>
    <property type="match status" value="1"/>
</dbReference>
<dbReference type="InterPro" id="IPR054384">
    <property type="entry name" value="SecDF_P1_head"/>
</dbReference>
<evidence type="ECO:0000256" key="3">
    <source>
        <dbReference type="ARBA" id="ARBA00022777"/>
    </source>
</evidence>
<dbReference type="AlphaFoldDB" id="A0A518GG27"/>
<keyword evidence="1 8" id="KW-0808">Transferase</keyword>
<dbReference type="Gene3D" id="3.30.200.20">
    <property type="entry name" value="Phosphorylase Kinase, domain 1"/>
    <property type="match status" value="1"/>
</dbReference>
<feature type="binding site" evidence="5">
    <location>
        <position position="134"/>
    </location>
    <ligand>
        <name>ATP</name>
        <dbReference type="ChEBI" id="CHEBI:30616"/>
    </ligand>
</feature>
<dbReference type="Pfam" id="PF22599">
    <property type="entry name" value="SecDF_P1_head"/>
    <property type="match status" value="1"/>
</dbReference>
<dbReference type="CDD" id="cd14014">
    <property type="entry name" value="STKc_PknB_like"/>
    <property type="match status" value="1"/>
</dbReference>
<evidence type="ECO:0000256" key="4">
    <source>
        <dbReference type="ARBA" id="ARBA00022840"/>
    </source>
</evidence>
<sequence length="908" mass="98968">MMTATVCPNAAELQALSTGQLEEKQSQALFDHIQACDHCRTELETLEDSADSLIASLRGQNDFQELEQDPGCQLAVAKALGALVQAAQSPTATEFPDFPRQLGEYEIVRPLGRGGMGCVYLAQHTKLGRLVALKVLQSHRLADVRMRERFENEMRAVGRLSHPNVVTAHDAREVDGMAVLVTEYIDGFDLGQLSGLVGPLPIADACEIVRRVAVALEYTHQQGFVHRDIKPSNIMLSRQGEVKLLDLGLARLQFGDGQRAEMTGTGQTMGTADYIAPEQVTDSRHVDIRADIYALGCTLFKLLTGSAPFADEHHPTAFAKMTAHVSTLPPSLKNSLDGAPHSLAKLVDTMLGKSPASRPQKPLLVANVLKPLALGHDLPKLIQQAEEQPQTTRATVSSPSRSAVETQPLLFRRIPVWCAVAAGFSSFVLGVCLGVLITIRYPDGTESTFEVPSGSQVTQTYVPDGTTAARASSGSPESPQPPAATPPPLTTHEALDVDVQETMDVDIVEPITHFAPRIVFPAGYPEPLRFAILVTELDDENLERAQAKLANSEDMIVPTQWGVWYPVLDDISVSISSSKNGVAYALTSATPADHIAWGNIAGHISVMTKESRDKARGTQLDLQFTPPLSKEFERVTGNNLSKNLAIIINGVIASSPRIRGKLSTHASLTGKFPPEEIRYFMQSLDGGLVEPLQRPTMASGKDESSSLARYDLKAIGIAFHNFHDVYQKLPGSLNFKEGTLGWRPGTVRPPVSWRVVLLPFIEQNELFEQYRFDEPWDSESNLKLLDKMPEVYRSPRAPKDQAAGETNYQGFVGEHTALGNADGEPFREFLDGTSNTILLVETASSVPWTKPQDIPFSEVKDIESGKWFAGPINVLLADGACLTLEQPLNLSDFAKRITRDGGEFIAGK</sequence>
<evidence type="ECO:0000256" key="1">
    <source>
        <dbReference type="ARBA" id="ARBA00022679"/>
    </source>
</evidence>
<dbReference type="OrthoDB" id="6111975at2"/>
<name>A0A518GG27_9BACT</name>
<dbReference type="Proteomes" id="UP000318017">
    <property type="component" value="Chromosome"/>
</dbReference>
<reference evidence="8 9" key="1">
    <citation type="submission" date="2019-02" db="EMBL/GenBank/DDBJ databases">
        <title>Deep-cultivation of Planctomycetes and their phenomic and genomic characterization uncovers novel biology.</title>
        <authorList>
            <person name="Wiegand S."/>
            <person name="Jogler M."/>
            <person name="Boedeker C."/>
            <person name="Pinto D."/>
            <person name="Vollmers J."/>
            <person name="Rivas-Marin E."/>
            <person name="Kohn T."/>
            <person name="Peeters S.H."/>
            <person name="Heuer A."/>
            <person name="Rast P."/>
            <person name="Oberbeckmann S."/>
            <person name="Bunk B."/>
            <person name="Jeske O."/>
            <person name="Meyerdierks A."/>
            <person name="Storesund J.E."/>
            <person name="Kallscheuer N."/>
            <person name="Luecker S."/>
            <person name="Lage O.M."/>
            <person name="Pohl T."/>
            <person name="Merkel B.J."/>
            <person name="Hornburger P."/>
            <person name="Mueller R.-W."/>
            <person name="Bruemmer F."/>
            <person name="Labrenz M."/>
            <person name="Spormann A.M."/>
            <person name="Op den Camp H."/>
            <person name="Overmann J."/>
            <person name="Amann R."/>
            <person name="Jetten M.S.M."/>
            <person name="Mascher T."/>
            <person name="Medema M.H."/>
            <person name="Devos D.P."/>
            <person name="Kaster A.-K."/>
            <person name="Ovreas L."/>
            <person name="Rohde M."/>
            <person name="Galperin M.Y."/>
            <person name="Jogler C."/>
        </authorList>
    </citation>
    <scope>NUCLEOTIDE SEQUENCE [LARGE SCALE GENOMIC DNA]</scope>
    <source>
        <strain evidence="8 9">Q31a</strain>
    </source>
</reference>
<feature type="compositionally biased region" description="Pro residues" evidence="6">
    <location>
        <begin position="478"/>
        <end position="489"/>
    </location>
</feature>
<dbReference type="KEGG" id="ahel:Q31a_59190"/>
<proteinExistence type="predicted"/>
<organism evidence="8 9">
    <name type="scientific">Aureliella helgolandensis</name>
    <dbReference type="NCBI Taxonomy" id="2527968"/>
    <lineage>
        <taxon>Bacteria</taxon>
        <taxon>Pseudomonadati</taxon>
        <taxon>Planctomycetota</taxon>
        <taxon>Planctomycetia</taxon>
        <taxon>Pirellulales</taxon>
        <taxon>Pirellulaceae</taxon>
        <taxon>Aureliella</taxon>
    </lineage>
</organism>
<dbReference type="InterPro" id="IPR017441">
    <property type="entry name" value="Protein_kinase_ATP_BS"/>
</dbReference>
<dbReference type="GO" id="GO:0005524">
    <property type="term" value="F:ATP binding"/>
    <property type="evidence" value="ECO:0007669"/>
    <property type="project" value="UniProtKB-UniRule"/>
</dbReference>
<dbReference type="Pfam" id="PF07596">
    <property type="entry name" value="SBP_bac_10"/>
    <property type="match status" value="1"/>
</dbReference>
<gene>
    <name evidence="8" type="primary">pknB_22</name>
    <name evidence="8" type="ORF">Q31a_59190</name>
</gene>
<dbReference type="InterPro" id="IPR041916">
    <property type="entry name" value="Anti_sigma_zinc_sf"/>
</dbReference>
<dbReference type="PANTHER" id="PTHR43289:SF6">
    <property type="entry name" value="SERINE_THREONINE-PROTEIN KINASE NEKL-3"/>
    <property type="match status" value="1"/>
</dbReference>
<protein>
    <submittedName>
        <fullName evidence="8">Serine/threonine-protein kinase PknB</fullName>
        <ecNumber evidence="8">2.7.11.1</ecNumber>
    </submittedName>
</protein>
<dbReference type="InterPro" id="IPR000719">
    <property type="entry name" value="Prot_kinase_dom"/>
</dbReference>
<dbReference type="PROSITE" id="PS00108">
    <property type="entry name" value="PROTEIN_KINASE_ST"/>
    <property type="match status" value="1"/>
</dbReference>
<evidence type="ECO:0000256" key="2">
    <source>
        <dbReference type="ARBA" id="ARBA00022741"/>
    </source>
</evidence>
<evidence type="ECO:0000259" key="7">
    <source>
        <dbReference type="PROSITE" id="PS50011"/>
    </source>
</evidence>
<dbReference type="Pfam" id="PF00069">
    <property type="entry name" value="Pkinase"/>
    <property type="match status" value="1"/>
</dbReference>
<accession>A0A518GG27</accession>
<feature type="domain" description="Protein kinase" evidence="7">
    <location>
        <begin position="105"/>
        <end position="373"/>
    </location>
</feature>
<evidence type="ECO:0000313" key="9">
    <source>
        <dbReference type="Proteomes" id="UP000318017"/>
    </source>
</evidence>
<dbReference type="SUPFAM" id="SSF56112">
    <property type="entry name" value="Protein kinase-like (PK-like)"/>
    <property type="match status" value="1"/>
</dbReference>
<feature type="region of interest" description="Disordered" evidence="6">
    <location>
        <begin position="466"/>
        <end position="490"/>
    </location>
</feature>
<dbReference type="RefSeq" id="WP_145085065.1">
    <property type="nucleotide sequence ID" value="NZ_CP036298.1"/>
</dbReference>
<dbReference type="PROSITE" id="PS50011">
    <property type="entry name" value="PROTEIN_KINASE_DOM"/>
    <property type="match status" value="1"/>
</dbReference>
<dbReference type="Gene3D" id="1.10.10.1320">
    <property type="entry name" value="Anti-sigma factor, zinc-finger domain"/>
    <property type="match status" value="1"/>
</dbReference>
<evidence type="ECO:0000313" key="8">
    <source>
        <dbReference type="EMBL" id="QDV27530.1"/>
    </source>
</evidence>
<dbReference type="PROSITE" id="PS00107">
    <property type="entry name" value="PROTEIN_KINASE_ATP"/>
    <property type="match status" value="1"/>
</dbReference>
<dbReference type="EC" id="2.7.11.1" evidence="8"/>
<dbReference type="EMBL" id="CP036298">
    <property type="protein sequence ID" value="QDV27530.1"/>
    <property type="molecule type" value="Genomic_DNA"/>
</dbReference>
<dbReference type="InterPro" id="IPR008271">
    <property type="entry name" value="Ser/Thr_kinase_AS"/>
</dbReference>
<evidence type="ECO:0000256" key="6">
    <source>
        <dbReference type="SAM" id="MobiDB-lite"/>
    </source>
</evidence>
<dbReference type="InterPro" id="IPR011009">
    <property type="entry name" value="Kinase-like_dom_sf"/>
</dbReference>
<dbReference type="InterPro" id="IPR011453">
    <property type="entry name" value="DUF1559"/>
</dbReference>
<keyword evidence="4 5" id="KW-0067">ATP-binding</keyword>
<dbReference type="PANTHER" id="PTHR43289">
    <property type="entry name" value="MITOGEN-ACTIVATED PROTEIN KINASE KINASE KINASE 20-RELATED"/>
    <property type="match status" value="1"/>
</dbReference>
<evidence type="ECO:0000256" key="5">
    <source>
        <dbReference type="PROSITE-ProRule" id="PRU10141"/>
    </source>
</evidence>
<keyword evidence="2 5" id="KW-0547">Nucleotide-binding</keyword>
<keyword evidence="3 8" id="KW-0418">Kinase</keyword>
<dbReference type="GO" id="GO:0004674">
    <property type="term" value="F:protein serine/threonine kinase activity"/>
    <property type="evidence" value="ECO:0007669"/>
    <property type="project" value="UniProtKB-EC"/>
</dbReference>